<gene>
    <name evidence="5" type="primary">phnF</name>
    <name evidence="5" type="ORF">QNA08_12755</name>
</gene>
<dbReference type="SMART" id="SM00345">
    <property type="entry name" value="HTH_GNTR"/>
    <property type="match status" value="1"/>
</dbReference>
<feature type="domain" description="HTH gntR-type" evidence="4">
    <location>
        <begin position="27"/>
        <end position="95"/>
    </location>
</feature>
<proteinExistence type="predicted"/>
<dbReference type="PRINTS" id="PR00035">
    <property type="entry name" value="HTHGNTR"/>
</dbReference>
<protein>
    <submittedName>
        <fullName evidence="5">Phosphonate metabolism transcriptional regulator PhnF</fullName>
    </submittedName>
</protein>
<dbReference type="Gene3D" id="1.10.10.10">
    <property type="entry name" value="Winged helix-like DNA-binding domain superfamily/Winged helix DNA-binding domain"/>
    <property type="match status" value="1"/>
</dbReference>
<dbReference type="CDD" id="cd07377">
    <property type="entry name" value="WHTH_GntR"/>
    <property type="match status" value="1"/>
</dbReference>
<dbReference type="Proteomes" id="UP001321492">
    <property type="component" value="Unassembled WGS sequence"/>
</dbReference>
<keyword evidence="6" id="KW-1185">Reference proteome</keyword>
<dbReference type="Pfam" id="PF00392">
    <property type="entry name" value="GntR"/>
    <property type="match status" value="1"/>
</dbReference>
<dbReference type="PANTHER" id="PTHR44846:SF1">
    <property type="entry name" value="MANNOSYL-D-GLYCERATE TRANSPORT_METABOLISM SYSTEM REPRESSOR MNGR-RELATED"/>
    <property type="match status" value="1"/>
</dbReference>
<reference evidence="5 6" key="1">
    <citation type="submission" date="2023-05" db="EMBL/GenBank/DDBJ databases">
        <title>Chelatococcus sp. nov., a moderately thermophilic bacterium isolated from hot spring microbial mat.</title>
        <authorList>
            <person name="Hu C.-J."/>
            <person name="Li W.-J."/>
        </authorList>
    </citation>
    <scope>NUCLEOTIDE SEQUENCE [LARGE SCALE GENOMIC DNA]</scope>
    <source>
        <strain evidence="5 6">SYSU G07232</strain>
    </source>
</reference>
<comment type="caution">
    <text evidence="5">The sequence shown here is derived from an EMBL/GenBank/DDBJ whole genome shotgun (WGS) entry which is preliminary data.</text>
</comment>
<dbReference type="InterPro" id="IPR000524">
    <property type="entry name" value="Tscrpt_reg_HTH_GntR"/>
</dbReference>
<evidence type="ECO:0000256" key="2">
    <source>
        <dbReference type="ARBA" id="ARBA00023125"/>
    </source>
</evidence>
<dbReference type="InterPro" id="IPR050679">
    <property type="entry name" value="Bact_HTH_transcr_reg"/>
</dbReference>
<evidence type="ECO:0000256" key="1">
    <source>
        <dbReference type="ARBA" id="ARBA00023015"/>
    </source>
</evidence>
<evidence type="ECO:0000313" key="5">
    <source>
        <dbReference type="EMBL" id="MDJ1159107.1"/>
    </source>
</evidence>
<dbReference type="InterPro" id="IPR036390">
    <property type="entry name" value="WH_DNA-bd_sf"/>
</dbReference>
<dbReference type="SUPFAM" id="SSF46785">
    <property type="entry name" value="Winged helix' DNA-binding domain"/>
    <property type="match status" value="1"/>
</dbReference>
<dbReference type="PANTHER" id="PTHR44846">
    <property type="entry name" value="MANNOSYL-D-GLYCERATE TRANSPORT/METABOLISM SYSTEM REPRESSOR MNGR-RELATED"/>
    <property type="match status" value="1"/>
</dbReference>
<dbReference type="InterPro" id="IPR036388">
    <property type="entry name" value="WH-like_DNA-bd_sf"/>
</dbReference>
<dbReference type="SMART" id="SM00866">
    <property type="entry name" value="UTRA"/>
    <property type="match status" value="1"/>
</dbReference>
<dbReference type="Gene3D" id="3.40.1410.10">
    <property type="entry name" value="Chorismate lyase-like"/>
    <property type="match status" value="1"/>
</dbReference>
<dbReference type="Pfam" id="PF07702">
    <property type="entry name" value="UTRA"/>
    <property type="match status" value="1"/>
</dbReference>
<dbReference type="InterPro" id="IPR012702">
    <property type="entry name" value="CP_lyase_PhnF"/>
</dbReference>
<dbReference type="InterPro" id="IPR028978">
    <property type="entry name" value="Chorismate_lyase_/UTRA_dom_sf"/>
</dbReference>
<keyword evidence="1" id="KW-0805">Transcription regulation</keyword>
<evidence type="ECO:0000256" key="3">
    <source>
        <dbReference type="ARBA" id="ARBA00023163"/>
    </source>
</evidence>
<sequence length="258" mass="27260">MPVDSSALIEEDDGRVTALPLARGQGVAAWRQIADEIEADIAAGRLAPGAQLPTEAKLAARFAVNRHTVRRAIAVLAAKGLLRATQGRGTFVEAKPLAYPIGRRTRFTEIVTREGHEAGGELISAVETAADEHVASILRIAVGAPVLETEMRRFVDGTPVSFGTSFFPLPRFAGMAAALRDTGSITRALAACGVPDYMRAETRISARLATVEDAARLDLSPGRILLVVDGVNVDAAGVPIQATRAFFAADRVELRVAG</sequence>
<organism evidence="5 6">
    <name type="scientific">Chelatococcus albus</name>
    <dbReference type="NCBI Taxonomy" id="3047466"/>
    <lineage>
        <taxon>Bacteria</taxon>
        <taxon>Pseudomonadati</taxon>
        <taxon>Pseudomonadota</taxon>
        <taxon>Alphaproteobacteria</taxon>
        <taxon>Hyphomicrobiales</taxon>
        <taxon>Chelatococcaceae</taxon>
        <taxon>Chelatococcus</taxon>
    </lineage>
</organism>
<evidence type="ECO:0000259" key="4">
    <source>
        <dbReference type="PROSITE" id="PS50949"/>
    </source>
</evidence>
<dbReference type="InterPro" id="IPR011663">
    <property type="entry name" value="UTRA"/>
</dbReference>
<evidence type="ECO:0000313" key="6">
    <source>
        <dbReference type="Proteomes" id="UP001321492"/>
    </source>
</evidence>
<keyword evidence="2" id="KW-0238">DNA-binding</keyword>
<keyword evidence="3" id="KW-0804">Transcription</keyword>
<dbReference type="PROSITE" id="PS50949">
    <property type="entry name" value="HTH_GNTR"/>
    <property type="match status" value="1"/>
</dbReference>
<dbReference type="EMBL" id="JASJEV010000007">
    <property type="protein sequence ID" value="MDJ1159107.1"/>
    <property type="molecule type" value="Genomic_DNA"/>
</dbReference>
<name>A0ABT7AI98_9HYPH</name>
<dbReference type="SUPFAM" id="SSF64288">
    <property type="entry name" value="Chorismate lyase-like"/>
    <property type="match status" value="1"/>
</dbReference>
<dbReference type="NCBIfam" id="TIGR02325">
    <property type="entry name" value="C_P_lyase_phnF"/>
    <property type="match status" value="1"/>
</dbReference>
<accession>A0ABT7AI98</accession>